<sequence length="404" mass="41551">MASSASSRGSPANLASSPSETPFRSNTSDNDNDNNNPTTSIPFSSSMSSTTSSLSQYSLYQPQQISPNHHHHHHPGTYTPPASSSLPERESSLPISPNPNTFTQPSDEQTPQAPSNPQLQKLMAHSGGERERERDLRRISTESARSSDTYGAPTTTGSSSISGSRMGPFSFEQGGGKGSVPLAASSSSSGTPSQQQQQQAAATRPKIGHPGGTPLFDLSSASQFAGPPTLDVVDLSTSPQQQQQYQPSTAVPASTNLAGLAQSPHRGLAASSSAVSNPTSAAAAATSTTTIDYLSTSAASGNQSPVGDIGMGVGIGMGTGLGIGMPQQGEMMMMPPPSAAPMGPRTPAASGGAGGGGGGVQMTFDEGLLRTLCDLDVSPPPAPPPFFLCLRSWYRVISVSYRWC</sequence>
<gene>
    <name evidence="1" type="ORF">QFC24_001744</name>
</gene>
<comment type="caution">
    <text evidence="1">The sequence shown here is derived from an EMBL/GenBank/DDBJ whole genome shotgun (WGS) entry which is preliminary data.</text>
</comment>
<evidence type="ECO:0000313" key="1">
    <source>
        <dbReference type="EMBL" id="KAJ9126713.1"/>
    </source>
</evidence>
<proteinExistence type="predicted"/>
<accession>A0ACC2XRQ7</accession>
<keyword evidence="2" id="KW-1185">Reference proteome</keyword>
<name>A0ACC2XRQ7_9TREE</name>
<evidence type="ECO:0000313" key="2">
    <source>
        <dbReference type="Proteomes" id="UP001234202"/>
    </source>
</evidence>
<dbReference type="EMBL" id="JASBWV010000004">
    <property type="protein sequence ID" value="KAJ9126713.1"/>
    <property type="molecule type" value="Genomic_DNA"/>
</dbReference>
<protein>
    <submittedName>
        <fullName evidence="1">Uncharacterized protein</fullName>
    </submittedName>
</protein>
<organism evidence="1 2">
    <name type="scientific">Naganishia onofrii</name>
    <dbReference type="NCBI Taxonomy" id="1851511"/>
    <lineage>
        <taxon>Eukaryota</taxon>
        <taxon>Fungi</taxon>
        <taxon>Dikarya</taxon>
        <taxon>Basidiomycota</taxon>
        <taxon>Agaricomycotina</taxon>
        <taxon>Tremellomycetes</taxon>
        <taxon>Filobasidiales</taxon>
        <taxon>Filobasidiaceae</taxon>
        <taxon>Naganishia</taxon>
    </lineage>
</organism>
<dbReference type="Proteomes" id="UP001234202">
    <property type="component" value="Unassembled WGS sequence"/>
</dbReference>
<reference evidence="1" key="1">
    <citation type="submission" date="2023-04" db="EMBL/GenBank/DDBJ databases">
        <title>Draft Genome sequencing of Naganishia species isolated from polar environments using Oxford Nanopore Technology.</title>
        <authorList>
            <person name="Leo P."/>
            <person name="Venkateswaran K."/>
        </authorList>
    </citation>
    <scope>NUCLEOTIDE SEQUENCE</scope>
    <source>
        <strain evidence="1">DBVPG 5303</strain>
    </source>
</reference>